<feature type="region of interest" description="Disordered" evidence="1">
    <location>
        <begin position="1"/>
        <end position="51"/>
    </location>
</feature>
<evidence type="ECO:0000313" key="3">
    <source>
        <dbReference type="Proteomes" id="UP000305067"/>
    </source>
</evidence>
<feature type="compositionally biased region" description="Basic and acidic residues" evidence="1">
    <location>
        <begin position="34"/>
        <end position="46"/>
    </location>
</feature>
<evidence type="ECO:0000256" key="1">
    <source>
        <dbReference type="SAM" id="MobiDB-lite"/>
    </source>
</evidence>
<sequence>PTGPALYHQRREAWLTPRSMKQPSSPPPPSPSQKRLEQLLGDHADGKPPPAWNNGLETVWNGLAKGNKLRHQLPLQTVVKIVHRAWIHDKTWPSQAVVPESDE</sequence>
<evidence type="ECO:0008006" key="4">
    <source>
        <dbReference type="Google" id="ProtNLM"/>
    </source>
</evidence>
<protein>
    <recommendedName>
        <fullName evidence="4">DUF4050 domain-containing protein</fullName>
    </recommendedName>
</protein>
<proteinExistence type="predicted"/>
<dbReference type="Proteomes" id="UP000305067">
    <property type="component" value="Unassembled WGS sequence"/>
</dbReference>
<organism evidence="2 3">
    <name type="scientific">Pterulicium gracile</name>
    <dbReference type="NCBI Taxonomy" id="1884261"/>
    <lineage>
        <taxon>Eukaryota</taxon>
        <taxon>Fungi</taxon>
        <taxon>Dikarya</taxon>
        <taxon>Basidiomycota</taxon>
        <taxon>Agaricomycotina</taxon>
        <taxon>Agaricomycetes</taxon>
        <taxon>Agaricomycetidae</taxon>
        <taxon>Agaricales</taxon>
        <taxon>Pleurotineae</taxon>
        <taxon>Pterulaceae</taxon>
        <taxon>Pterulicium</taxon>
    </lineage>
</organism>
<accession>A0A5C3QFK2</accession>
<keyword evidence="3" id="KW-1185">Reference proteome</keyword>
<dbReference type="AlphaFoldDB" id="A0A5C3QFK2"/>
<gene>
    <name evidence="2" type="ORF">BDV98DRAFT_474739</name>
</gene>
<feature type="non-terminal residue" evidence="2">
    <location>
        <position position="103"/>
    </location>
</feature>
<evidence type="ECO:0000313" key="2">
    <source>
        <dbReference type="EMBL" id="TFL00502.1"/>
    </source>
</evidence>
<name>A0A5C3QFK2_9AGAR</name>
<feature type="non-terminal residue" evidence="2">
    <location>
        <position position="1"/>
    </location>
</feature>
<dbReference type="EMBL" id="ML178828">
    <property type="protein sequence ID" value="TFL00502.1"/>
    <property type="molecule type" value="Genomic_DNA"/>
</dbReference>
<reference evidence="2 3" key="1">
    <citation type="journal article" date="2019" name="Nat. Ecol. Evol.">
        <title>Megaphylogeny resolves global patterns of mushroom evolution.</title>
        <authorList>
            <person name="Varga T."/>
            <person name="Krizsan K."/>
            <person name="Foldi C."/>
            <person name="Dima B."/>
            <person name="Sanchez-Garcia M."/>
            <person name="Sanchez-Ramirez S."/>
            <person name="Szollosi G.J."/>
            <person name="Szarkandi J.G."/>
            <person name="Papp V."/>
            <person name="Albert L."/>
            <person name="Andreopoulos W."/>
            <person name="Angelini C."/>
            <person name="Antonin V."/>
            <person name="Barry K.W."/>
            <person name="Bougher N.L."/>
            <person name="Buchanan P."/>
            <person name="Buyck B."/>
            <person name="Bense V."/>
            <person name="Catcheside P."/>
            <person name="Chovatia M."/>
            <person name="Cooper J."/>
            <person name="Damon W."/>
            <person name="Desjardin D."/>
            <person name="Finy P."/>
            <person name="Geml J."/>
            <person name="Haridas S."/>
            <person name="Hughes K."/>
            <person name="Justo A."/>
            <person name="Karasinski D."/>
            <person name="Kautmanova I."/>
            <person name="Kiss B."/>
            <person name="Kocsube S."/>
            <person name="Kotiranta H."/>
            <person name="LaButti K.M."/>
            <person name="Lechner B.E."/>
            <person name="Liimatainen K."/>
            <person name="Lipzen A."/>
            <person name="Lukacs Z."/>
            <person name="Mihaltcheva S."/>
            <person name="Morgado L.N."/>
            <person name="Niskanen T."/>
            <person name="Noordeloos M.E."/>
            <person name="Ohm R.A."/>
            <person name="Ortiz-Santana B."/>
            <person name="Ovrebo C."/>
            <person name="Racz N."/>
            <person name="Riley R."/>
            <person name="Savchenko A."/>
            <person name="Shiryaev A."/>
            <person name="Soop K."/>
            <person name="Spirin V."/>
            <person name="Szebenyi C."/>
            <person name="Tomsovsky M."/>
            <person name="Tulloss R.E."/>
            <person name="Uehling J."/>
            <person name="Grigoriev I.V."/>
            <person name="Vagvolgyi C."/>
            <person name="Papp T."/>
            <person name="Martin F.M."/>
            <person name="Miettinen O."/>
            <person name="Hibbett D.S."/>
            <person name="Nagy L.G."/>
        </authorList>
    </citation>
    <scope>NUCLEOTIDE SEQUENCE [LARGE SCALE GENOMIC DNA]</scope>
    <source>
        <strain evidence="2 3">CBS 309.79</strain>
    </source>
</reference>
<dbReference type="OrthoDB" id="3366194at2759"/>